<dbReference type="EMBL" id="JAEVFJ010000021">
    <property type="protein sequence ID" value="KAH8097066.1"/>
    <property type="molecule type" value="Genomic_DNA"/>
</dbReference>
<sequence>MPPVAGPSTIPPPPPGHIQPPFHVPYYMPPPFAMPPYVPGRMGAPPAMYARDPYAPMYPPPYPYPYPYPPPPPGYAFPPPYHIPMPPSPLAQTSGSPSQTPQPPNQQPPPTQPTATTSTTAPKTPSVTASSPSPPSQPTQTMFNPFNQPLDIASMYSTFSSRPKSDKHAAGTHNNRTPYGAAVTVTVSPQPATPTSAVATSTTIMSPNSELLPPGSSLKLTFNAKTGQTYSRPEPLPGLGPPKRKRSVVDESGQGETSSKRAGACNGGEGGQTNAVAAIQPPVPPASVPGDECAEAPSSRSVSALRFRHIKLSAHFVHHIDM</sequence>
<protein>
    <submittedName>
        <fullName evidence="2">Uncharacterized protein</fullName>
    </submittedName>
</protein>
<evidence type="ECO:0000313" key="3">
    <source>
        <dbReference type="Proteomes" id="UP000813824"/>
    </source>
</evidence>
<keyword evidence="3" id="KW-1185">Reference proteome</keyword>
<feature type="compositionally biased region" description="Pro residues" evidence="1">
    <location>
        <begin position="100"/>
        <end position="112"/>
    </location>
</feature>
<organism evidence="2 3">
    <name type="scientific">Cristinia sonorae</name>
    <dbReference type="NCBI Taxonomy" id="1940300"/>
    <lineage>
        <taxon>Eukaryota</taxon>
        <taxon>Fungi</taxon>
        <taxon>Dikarya</taxon>
        <taxon>Basidiomycota</taxon>
        <taxon>Agaricomycotina</taxon>
        <taxon>Agaricomycetes</taxon>
        <taxon>Agaricomycetidae</taxon>
        <taxon>Agaricales</taxon>
        <taxon>Pleurotineae</taxon>
        <taxon>Stephanosporaceae</taxon>
        <taxon>Cristinia</taxon>
    </lineage>
</organism>
<dbReference type="AlphaFoldDB" id="A0A8K0UKK1"/>
<proteinExistence type="predicted"/>
<feature type="compositionally biased region" description="Low complexity" evidence="1">
    <location>
        <begin position="113"/>
        <end position="131"/>
    </location>
</feature>
<feature type="region of interest" description="Disordered" evidence="1">
    <location>
        <begin position="225"/>
        <end position="296"/>
    </location>
</feature>
<name>A0A8K0UKK1_9AGAR</name>
<evidence type="ECO:0000313" key="2">
    <source>
        <dbReference type="EMBL" id="KAH8097066.1"/>
    </source>
</evidence>
<comment type="caution">
    <text evidence="2">The sequence shown here is derived from an EMBL/GenBank/DDBJ whole genome shotgun (WGS) entry which is preliminary data.</text>
</comment>
<accession>A0A8K0UKK1</accession>
<evidence type="ECO:0000256" key="1">
    <source>
        <dbReference type="SAM" id="MobiDB-lite"/>
    </source>
</evidence>
<reference evidence="2" key="1">
    <citation type="journal article" date="2021" name="New Phytol.">
        <title>Evolutionary innovations through gain and loss of genes in the ectomycorrhizal Boletales.</title>
        <authorList>
            <person name="Wu G."/>
            <person name="Miyauchi S."/>
            <person name="Morin E."/>
            <person name="Kuo A."/>
            <person name="Drula E."/>
            <person name="Varga T."/>
            <person name="Kohler A."/>
            <person name="Feng B."/>
            <person name="Cao Y."/>
            <person name="Lipzen A."/>
            <person name="Daum C."/>
            <person name="Hundley H."/>
            <person name="Pangilinan J."/>
            <person name="Johnson J."/>
            <person name="Barry K."/>
            <person name="LaButti K."/>
            <person name="Ng V."/>
            <person name="Ahrendt S."/>
            <person name="Min B."/>
            <person name="Choi I.G."/>
            <person name="Park H."/>
            <person name="Plett J.M."/>
            <person name="Magnuson J."/>
            <person name="Spatafora J.W."/>
            <person name="Nagy L.G."/>
            <person name="Henrissat B."/>
            <person name="Grigoriev I.V."/>
            <person name="Yang Z.L."/>
            <person name="Xu J."/>
            <person name="Martin F.M."/>
        </authorList>
    </citation>
    <scope>NUCLEOTIDE SEQUENCE</scope>
    <source>
        <strain evidence="2">KKN 215</strain>
    </source>
</reference>
<gene>
    <name evidence="2" type="ORF">BXZ70DRAFT_309537</name>
</gene>
<feature type="region of interest" description="Disordered" evidence="1">
    <location>
        <begin position="83"/>
        <end position="178"/>
    </location>
</feature>
<dbReference type="Proteomes" id="UP000813824">
    <property type="component" value="Unassembled WGS sequence"/>
</dbReference>